<keyword evidence="4" id="KW-1185">Reference proteome</keyword>
<dbReference type="InterPro" id="IPR050791">
    <property type="entry name" value="Aldo-Keto_reductase"/>
</dbReference>
<evidence type="ECO:0000256" key="2">
    <source>
        <dbReference type="ARBA" id="ARBA00023002"/>
    </source>
</evidence>
<dbReference type="Proteomes" id="UP000516437">
    <property type="component" value="Unassembled WGS sequence"/>
</dbReference>
<comment type="caution">
    <text evidence="3">The sequence shown here is derived from an EMBL/GenBank/DDBJ whole genome shotgun (WGS) entry which is preliminary data.</text>
</comment>
<dbReference type="GO" id="GO:0016491">
    <property type="term" value="F:oxidoreductase activity"/>
    <property type="evidence" value="ECO:0007669"/>
    <property type="project" value="UniProtKB-KW"/>
</dbReference>
<protein>
    <submittedName>
        <fullName evidence="3">Putative aldo-keto reductase 1</fullName>
    </submittedName>
</protein>
<dbReference type="Gene3D" id="3.20.20.100">
    <property type="entry name" value="NADP-dependent oxidoreductase domain"/>
    <property type="match status" value="1"/>
</dbReference>
<dbReference type="PANTHER" id="PTHR43625">
    <property type="entry name" value="AFLATOXIN B1 ALDEHYDE REDUCTASE"/>
    <property type="match status" value="1"/>
</dbReference>
<proteinExistence type="predicted"/>
<accession>A0A6A1UII8</accession>
<sequence>MQPCPASAAWVLKQGDDVVPIPGILNRYILLGCLKSNEEDDKTTLDNNIGSLKVNLTEEDLKDISDAVPIEEVASDRSYQSMDHLQWKFANTPKN</sequence>
<evidence type="ECO:0000313" key="3">
    <source>
        <dbReference type="EMBL" id="KAB1199607.1"/>
    </source>
</evidence>
<organism evidence="3 4">
    <name type="scientific">Morella rubra</name>
    <name type="common">Chinese bayberry</name>
    <dbReference type="NCBI Taxonomy" id="262757"/>
    <lineage>
        <taxon>Eukaryota</taxon>
        <taxon>Viridiplantae</taxon>
        <taxon>Streptophyta</taxon>
        <taxon>Embryophyta</taxon>
        <taxon>Tracheophyta</taxon>
        <taxon>Spermatophyta</taxon>
        <taxon>Magnoliopsida</taxon>
        <taxon>eudicotyledons</taxon>
        <taxon>Gunneridae</taxon>
        <taxon>Pentapetalae</taxon>
        <taxon>rosids</taxon>
        <taxon>fabids</taxon>
        <taxon>Fagales</taxon>
        <taxon>Myricaceae</taxon>
        <taxon>Morella</taxon>
    </lineage>
</organism>
<dbReference type="EMBL" id="RXIC02000446">
    <property type="protein sequence ID" value="KAB1199607.1"/>
    <property type="molecule type" value="Genomic_DNA"/>
</dbReference>
<reference evidence="3 4" key="1">
    <citation type="journal article" date="2019" name="Plant Biotechnol. J.">
        <title>The red bayberry genome and genetic basis of sex determination.</title>
        <authorList>
            <person name="Jia H.M."/>
            <person name="Jia H.J."/>
            <person name="Cai Q.L."/>
            <person name="Wang Y."/>
            <person name="Zhao H.B."/>
            <person name="Yang W.F."/>
            <person name="Wang G.Y."/>
            <person name="Li Y.H."/>
            <person name="Zhan D.L."/>
            <person name="Shen Y.T."/>
            <person name="Niu Q.F."/>
            <person name="Chang L."/>
            <person name="Qiu J."/>
            <person name="Zhao L."/>
            <person name="Xie H.B."/>
            <person name="Fu W.Y."/>
            <person name="Jin J."/>
            <person name="Li X.W."/>
            <person name="Jiao Y."/>
            <person name="Zhou C.C."/>
            <person name="Tu T."/>
            <person name="Chai C.Y."/>
            <person name="Gao J.L."/>
            <person name="Fan L.J."/>
            <person name="van de Weg E."/>
            <person name="Wang J.Y."/>
            <person name="Gao Z.S."/>
        </authorList>
    </citation>
    <scope>NUCLEOTIDE SEQUENCE [LARGE SCALE GENOMIC DNA]</scope>
    <source>
        <tissue evidence="3">Leaves</tissue>
    </source>
</reference>
<dbReference type="AlphaFoldDB" id="A0A6A1UII8"/>
<keyword evidence="2" id="KW-0560">Oxidoreductase</keyword>
<evidence type="ECO:0000256" key="1">
    <source>
        <dbReference type="ARBA" id="ARBA00022857"/>
    </source>
</evidence>
<dbReference type="OrthoDB" id="37537at2759"/>
<keyword evidence="1" id="KW-0521">NADP</keyword>
<dbReference type="PANTHER" id="PTHR43625:SF80">
    <property type="entry name" value="ALDO-KETO REDUCTASE 1-RELATED"/>
    <property type="match status" value="1"/>
</dbReference>
<dbReference type="GO" id="GO:0005737">
    <property type="term" value="C:cytoplasm"/>
    <property type="evidence" value="ECO:0007669"/>
    <property type="project" value="TreeGrafter"/>
</dbReference>
<name>A0A6A1UII8_9ROSI</name>
<gene>
    <name evidence="3" type="ORF">CJ030_MR0G019214</name>
</gene>
<dbReference type="InterPro" id="IPR036812">
    <property type="entry name" value="NAD(P)_OxRdtase_dom_sf"/>
</dbReference>
<evidence type="ECO:0000313" key="4">
    <source>
        <dbReference type="Proteomes" id="UP000516437"/>
    </source>
</evidence>